<dbReference type="InterPro" id="IPR035012">
    <property type="entry name" value="Tensin-like_SH2"/>
</dbReference>
<feature type="region of interest" description="Disordered" evidence="6">
    <location>
        <begin position="386"/>
        <end position="562"/>
    </location>
</feature>
<dbReference type="InterPro" id="IPR011993">
    <property type="entry name" value="PH-like_dom_sf"/>
</dbReference>
<dbReference type="Gene3D" id="2.30.29.30">
    <property type="entry name" value="Pleckstrin-homology domain (PH domain)/Phosphotyrosine-binding domain (PTB)"/>
    <property type="match status" value="1"/>
</dbReference>
<dbReference type="PROSITE" id="PS51182">
    <property type="entry name" value="C2_TENSIN"/>
    <property type="match status" value="1"/>
</dbReference>
<evidence type="ECO:0000313" key="9">
    <source>
        <dbReference type="EMBL" id="JAI16985.1"/>
    </source>
</evidence>
<evidence type="ECO:0000256" key="2">
    <source>
        <dbReference type="ARBA" id="ARBA00022801"/>
    </source>
</evidence>
<dbReference type="InterPro" id="IPR035892">
    <property type="entry name" value="C2_domain_sf"/>
</dbReference>
<dbReference type="InterPro" id="IPR000980">
    <property type="entry name" value="SH2"/>
</dbReference>
<dbReference type="SUPFAM" id="SSF50729">
    <property type="entry name" value="PH domain-like"/>
    <property type="match status" value="1"/>
</dbReference>
<feature type="compositionally biased region" description="Polar residues" evidence="6">
    <location>
        <begin position="1116"/>
        <end position="1131"/>
    </location>
</feature>
<dbReference type="Pfam" id="PF08416">
    <property type="entry name" value="PTB"/>
    <property type="match status" value="1"/>
</dbReference>
<feature type="region of interest" description="Disordered" evidence="6">
    <location>
        <begin position="641"/>
        <end position="681"/>
    </location>
</feature>
<dbReference type="InterPro" id="IPR036860">
    <property type="entry name" value="SH2_dom_sf"/>
</dbReference>
<feature type="domain" description="SH2" evidence="7">
    <location>
        <begin position="1169"/>
        <end position="1275"/>
    </location>
</feature>
<feature type="compositionally biased region" description="Gly residues" evidence="6">
    <location>
        <begin position="502"/>
        <end position="513"/>
    </location>
</feature>
<keyword evidence="3" id="KW-0904">Protein phosphatase</keyword>
<dbReference type="SUPFAM" id="SSF49562">
    <property type="entry name" value="C2 domain (Calcium/lipid-binding domain, CaLB)"/>
    <property type="match status" value="1"/>
</dbReference>
<feature type="region of interest" description="Disordered" evidence="6">
    <location>
        <begin position="1058"/>
        <end position="1131"/>
    </location>
</feature>
<evidence type="ECO:0000256" key="1">
    <source>
        <dbReference type="ARBA" id="ARBA00007881"/>
    </source>
</evidence>
<proteinExistence type="evidence at transcript level"/>
<dbReference type="Gene3D" id="3.90.190.10">
    <property type="entry name" value="Protein tyrosine phosphatase superfamily"/>
    <property type="match status" value="1"/>
</dbReference>
<dbReference type="PANTHER" id="PTHR45734">
    <property type="entry name" value="TENSIN"/>
    <property type="match status" value="1"/>
</dbReference>
<sequence>QSKQQHLSDTLRLHYVTQRILASVLPQRDATDPEIARPHSVGLGHRGLQDKHEKELISMLEQKHGKNYRVFDLESCIAVVTLERICELCKHIDSWLGSGQEKVIVLQDRGDRQRIGVAIAAYLEYLDICASNYSPRNGTTPSEDLRAQNAIARNWLDLDVFSMKKFLEDFIGPLRIPSHKRYLRYFSGLLSGKIKMNSSPLHLKYVSFQSTPSWLQYDRVSSQNAEWNSFIKIYEGLRCVYTSDIHVIPITTQQFLYQIGNLRLRGDIIIKCYQVIVTENAYEKREKRELLFSIQFHTCAITSHDVSFARQDLDYACDDPRFPNDHKIILHFDKGSPGDNNYVFQSPLIRTEPSGELGKYDSLENLESISTYHTGPVDGSLYATIAKSPKSPQTPQQFQTTRQVESLHSNVISPPPQFSNKQFEANKRLSDQGVPLRSSSVDRRPVPTTSATIHRSSSISGSTNNNRQFFDNRPGTSQSSYREKRYDPGRQQITIVETFTTDGGGGTGSGTQNGGRDSVRSPLTLSMDSGISSSGVLNRRVQGSSVSPSSLPSQASPQEDRHRELDDILSDMLMTVQDIPDFSKSKQHTTTTHRIVRSQSVIPASGNFAPATSNLSLQFGRDPAIRSQSCAPHDTVSVHSAGPYFNRGDRDRDVYDTSSTTTTLTPPPSESGRDTPVGIYNSSGSIITLQQHRNTIQRDQREKYPHTNQHMIMDLQHQQPPPPRQHHNSQSSSYQQSVRTEEFVSGTSEDEDNIPYHAREHSRPFTYGPVNNDQLVETRSVDGTRMIKLQSGLSSPSLVRKTIGGSSTLGSSKTVPRNDFEEMLRERREKVMNEKYSISDKHKTYDRTYSNDQWVNNTNYGSDYAYKTNGYHHEPLKRSNTIDGGFGRSNSTDGLSGQTWLQLQQQKLRAKKEQQQRDDRRYFEETIHTEIRNRPMRSRANVQRYDGYASDTAAFADEVDYRRPLHVQTPYQGNRSSDRNYHTITTTTSAVTQKERPFMTVKRAHEQAKREAVGSPLTILNASPNGHIAQAQTQAQNGLLSMAEQNRNGHVRLVREESFSSYRSETDPELSVAGSPRPETPAFPVTPRTPYGLSNGNVSPALPPKSPTSQRKDLYSGTQKGHIQEVINQNDTISSYTSRRNSNASNANSEPQEVAAHHVKFVRDSSKYWYKPNISREEAVALLRNAAPGTFIVRDSTTFKNAFGLVLRVSHPPPGVTPKGPAGDELVRHFLVEPTVRGVRLKGCANEPVFTSLSALVYQHSVTPLALPCRLIIPDRDLQPVEVHSPAQKQLLAQGAACNVLYLYACDTESLTGEEAVRKAVSQLFSQKPLPAVTEVHFKVSHQGITLTDITRQKFFRKHYSSNVVSHCGLDPEKRLWSIRAPEGDIPLNNKTIFAFVARRSATSTDNQCHVFCDLSPNQPATAIISFANKVLPTDKIVNANI</sequence>
<protein>
    <submittedName>
        <fullName evidence="9">Putative focal adhesion protein tensin</fullName>
    </submittedName>
</protein>
<dbReference type="GO" id="GO:0004721">
    <property type="term" value="F:phosphoprotein phosphatase activity"/>
    <property type="evidence" value="ECO:0007669"/>
    <property type="project" value="UniProtKB-KW"/>
</dbReference>
<dbReference type="InterPro" id="IPR033929">
    <property type="entry name" value="Tensin_PTB"/>
</dbReference>
<dbReference type="SUPFAM" id="SSF55550">
    <property type="entry name" value="SH2 domain"/>
    <property type="match status" value="1"/>
</dbReference>
<dbReference type="Gene3D" id="3.30.505.10">
    <property type="entry name" value="SH2 domain"/>
    <property type="match status" value="1"/>
</dbReference>
<reference evidence="9" key="1">
    <citation type="journal article" date="2015" name="Insect Biochem. Mol. Biol.">
        <title>An insight into the sialome of the horse fly, Tabanus bromius.</title>
        <authorList>
            <person name="Ribeiro J.M."/>
            <person name="Kazimirova M."/>
            <person name="Takac P."/>
            <person name="Andersen J.F."/>
            <person name="Francischetti I.M."/>
        </authorList>
    </citation>
    <scope>NUCLEOTIDE SEQUENCE</scope>
</reference>
<comment type="similarity">
    <text evidence="1">Belongs to the PTEN phosphatase protein family.</text>
</comment>
<dbReference type="Pfam" id="PF00017">
    <property type="entry name" value="SH2"/>
    <property type="match status" value="1"/>
</dbReference>
<keyword evidence="2" id="KW-0378">Hydrolase</keyword>
<feature type="compositionally biased region" description="Low complexity" evidence="6">
    <location>
        <begin position="389"/>
        <end position="403"/>
    </location>
</feature>
<feature type="region of interest" description="Disordered" evidence="6">
    <location>
        <begin position="716"/>
        <end position="754"/>
    </location>
</feature>
<feature type="compositionally biased region" description="Polar residues" evidence="6">
    <location>
        <begin position="404"/>
        <end position="423"/>
    </location>
</feature>
<evidence type="ECO:0000256" key="4">
    <source>
        <dbReference type="ARBA" id="ARBA00022999"/>
    </source>
</evidence>
<evidence type="ECO:0000259" key="7">
    <source>
        <dbReference type="PROSITE" id="PS50001"/>
    </source>
</evidence>
<dbReference type="CDD" id="cd01213">
    <property type="entry name" value="PTB_tensin"/>
    <property type="match status" value="1"/>
</dbReference>
<dbReference type="InterPro" id="IPR029021">
    <property type="entry name" value="Prot-tyrosine_phosphatase-like"/>
</dbReference>
<dbReference type="InterPro" id="IPR051484">
    <property type="entry name" value="Tensin_PTEN_phosphatase"/>
</dbReference>
<evidence type="ECO:0000259" key="8">
    <source>
        <dbReference type="PROSITE" id="PS51182"/>
    </source>
</evidence>
<dbReference type="Gene3D" id="2.60.40.1110">
    <property type="match status" value="1"/>
</dbReference>
<feature type="compositionally biased region" description="Low complexity" evidence="6">
    <location>
        <begin position="728"/>
        <end position="737"/>
    </location>
</feature>
<dbReference type="PANTHER" id="PTHR45734:SF10">
    <property type="entry name" value="BLISTERY, ISOFORM A"/>
    <property type="match status" value="1"/>
</dbReference>
<feature type="compositionally biased region" description="Polar residues" evidence="6">
    <location>
        <begin position="447"/>
        <end position="480"/>
    </location>
</feature>
<dbReference type="CDD" id="cd09927">
    <property type="entry name" value="SH2_Tensin_like"/>
    <property type="match status" value="1"/>
</dbReference>
<evidence type="ECO:0000256" key="3">
    <source>
        <dbReference type="ARBA" id="ARBA00022912"/>
    </source>
</evidence>
<dbReference type="PROSITE" id="PS50001">
    <property type="entry name" value="SH2"/>
    <property type="match status" value="1"/>
</dbReference>
<keyword evidence="4 5" id="KW-0727">SH2 domain</keyword>
<dbReference type="Pfam" id="PF10409">
    <property type="entry name" value="PTEN_C2"/>
    <property type="match status" value="1"/>
</dbReference>
<dbReference type="EMBL" id="GDAI01000618">
    <property type="protein sequence ID" value="JAI16985.1"/>
    <property type="molecule type" value="mRNA"/>
</dbReference>
<name>A0A0K8TSR6_TABBR</name>
<dbReference type="InterPro" id="IPR014020">
    <property type="entry name" value="Tensin_C2-dom"/>
</dbReference>
<dbReference type="InterPro" id="IPR013625">
    <property type="entry name" value="PTB"/>
</dbReference>
<evidence type="ECO:0000256" key="6">
    <source>
        <dbReference type="SAM" id="MobiDB-lite"/>
    </source>
</evidence>
<feature type="non-terminal residue" evidence="9">
    <location>
        <position position="1"/>
    </location>
</feature>
<dbReference type="SMART" id="SM00462">
    <property type="entry name" value="PTB"/>
    <property type="match status" value="1"/>
</dbReference>
<dbReference type="InterPro" id="IPR006020">
    <property type="entry name" value="PTB/PI_dom"/>
</dbReference>
<organism evidence="9">
    <name type="scientific">Tabanus bromius</name>
    <name type="common">Band-eyed brown horse fly</name>
    <dbReference type="NCBI Taxonomy" id="304241"/>
    <lineage>
        <taxon>Eukaryota</taxon>
        <taxon>Metazoa</taxon>
        <taxon>Ecdysozoa</taxon>
        <taxon>Arthropoda</taxon>
        <taxon>Hexapoda</taxon>
        <taxon>Insecta</taxon>
        <taxon>Pterygota</taxon>
        <taxon>Neoptera</taxon>
        <taxon>Endopterygota</taxon>
        <taxon>Diptera</taxon>
        <taxon>Brachycera</taxon>
        <taxon>Tabanomorpha</taxon>
        <taxon>Tabanoidea</taxon>
        <taxon>Tabanidae</taxon>
        <taxon>Tabanus</taxon>
    </lineage>
</organism>
<feature type="compositionally biased region" description="Low complexity" evidence="6">
    <location>
        <begin position="542"/>
        <end position="557"/>
    </location>
</feature>
<feature type="domain" description="C2 tensin-type" evidence="8">
    <location>
        <begin position="198"/>
        <end position="335"/>
    </location>
</feature>
<evidence type="ECO:0000256" key="5">
    <source>
        <dbReference type="PROSITE-ProRule" id="PRU00191"/>
    </source>
</evidence>
<dbReference type="GO" id="GO:0005925">
    <property type="term" value="C:focal adhesion"/>
    <property type="evidence" value="ECO:0007669"/>
    <property type="project" value="TreeGrafter"/>
</dbReference>
<dbReference type="SMART" id="SM00252">
    <property type="entry name" value="SH2"/>
    <property type="match status" value="1"/>
</dbReference>
<dbReference type="SMART" id="SM01326">
    <property type="entry name" value="PTEN_C2"/>
    <property type="match status" value="1"/>
</dbReference>
<feature type="compositionally biased region" description="Polar residues" evidence="6">
    <location>
        <begin position="521"/>
        <end position="536"/>
    </location>
</feature>
<accession>A0A0K8TSR6</accession>